<dbReference type="SUPFAM" id="SSF54680">
    <property type="entry name" value="Pyrimidine nucleoside phosphorylase C-terminal domain"/>
    <property type="match status" value="1"/>
</dbReference>
<dbReference type="InterPro" id="IPR018090">
    <property type="entry name" value="Pyrmidine_PPas_bac/euk"/>
</dbReference>
<dbReference type="InterPro" id="IPR035902">
    <property type="entry name" value="Nuc_phospho_transferase"/>
</dbReference>
<dbReference type="Gene3D" id="1.20.970.10">
    <property type="entry name" value="Transferase, Pyrimidine Nucleoside Phosphorylase, Chain C"/>
    <property type="match status" value="1"/>
</dbReference>
<gene>
    <name evidence="6" type="ORF">ACFFFR_04510</name>
</gene>
<evidence type="ECO:0000259" key="5">
    <source>
        <dbReference type="SMART" id="SM00941"/>
    </source>
</evidence>
<dbReference type="EMBL" id="JBHLUB010000022">
    <property type="protein sequence ID" value="MFC0581645.1"/>
    <property type="molecule type" value="Genomic_DNA"/>
</dbReference>
<dbReference type="InterPro" id="IPR000053">
    <property type="entry name" value="Thymidine/pyrmidine_PPase"/>
</dbReference>
<dbReference type="PANTHER" id="PTHR10515:SF0">
    <property type="entry name" value="THYMIDINE PHOSPHORYLASE"/>
    <property type="match status" value="1"/>
</dbReference>
<evidence type="ECO:0000313" key="6">
    <source>
        <dbReference type="EMBL" id="MFC0581645.1"/>
    </source>
</evidence>
<keyword evidence="3 6" id="KW-0328">Glycosyltransferase</keyword>
<dbReference type="InterPro" id="IPR036320">
    <property type="entry name" value="Glycosyl_Trfase_fam3_N_dom_sf"/>
</dbReference>
<proteinExistence type="inferred from homology"/>
<dbReference type="InterPro" id="IPR013102">
    <property type="entry name" value="PYNP_C"/>
</dbReference>
<dbReference type="InterPro" id="IPR017459">
    <property type="entry name" value="Glycosyl_Trfase_fam3_N_dom"/>
</dbReference>
<dbReference type="GO" id="GO:0009032">
    <property type="term" value="F:thymidine phosphorylase activity"/>
    <property type="evidence" value="ECO:0007669"/>
    <property type="project" value="UniProtKB-EC"/>
</dbReference>
<dbReference type="SUPFAM" id="SSF47648">
    <property type="entry name" value="Nucleoside phosphorylase/phosphoribosyltransferase N-terminal domain"/>
    <property type="match status" value="1"/>
</dbReference>
<comment type="caution">
    <text evidence="6">The sequence shown here is derived from an EMBL/GenBank/DDBJ whole genome shotgun (WGS) entry which is preliminary data.</text>
</comment>
<keyword evidence="4 6" id="KW-0808">Transferase</keyword>
<comment type="subunit">
    <text evidence="2">Homodimer.</text>
</comment>
<name>A0ABV6P991_9MICC</name>
<dbReference type="PIRSF" id="PIRSF000478">
    <property type="entry name" value="TP_PyNP"/>
    <property type="match status" value="1"/>
</dbReference>
<dbReference type="RefSeq" id="WP_377458334.1">
    <property type="nucleotide sequence ID" value="NZ_JBHLUB010000022.1"/>
</dbReference>
<dbReference type="PANTHER" id="PTHR10515">
    <property type="entry name" value="THYMIDINE PHOSPHORYLASE"/>
    <property type="match status" value="1"/>
</dbReference>
<dbReference type="Proteomes" id="UP001589862">
    <property type="component" value="Unassembled WGS sequence"/>
</dbReference>
<dbReference type="Pfam" id="PF00591">
    <property type="entry name" value="Glycos_transf_3"/>
    <property type="match status" value="1"/>
</dbReference>
<dbReference type="InterPro" id="IPR000312">
    <property type="entry name" value="Glycosyl_Trfase_fam3"/>
</dbReference>
<dbReference type="Pfam" id="PF07831">
    <property type="entry name" value="PYNP_C"/>
    <property type="match status" value="1"/>
</dbReference>
<dbReference type="Pfam" id="PF02885">
    <property type="entry name" value="Glycos_trans_3N"/>
    <property type="match status" value="1"/>
</dbReference>
<evidence type="ECO:0000256" key="2">
    <source>
        <dbReference type="ARBA" id="ARBA00011738"/>
    </source>
</evidence>
<dbReference type="InterPro" id="IPR017872">
    <property type="entry name" value="Pyrmidine_PPase_CS"/>
</dbReference>
<dbReference type="EC" id="2.4.2.4" evidence="6"/>
<evidence type="ECO:0000256" key="4">
    <source>
        <dbReference type="ARBA" id="ARBA00022679"/>
    </source>
</evidence>
<feature type="domain" description="Pyrimidine nucleoside phosphorylase C-terminal" evidence="5">
    <location>
        <begin position="341"/>
        <end position="415"/>
    </location>
</feature>
<dbReference type="PROSITE" id="PS00647">
    <property type="entry name" value="THYMID_PHOSPHORYLASE"/>
    <property type="match status" value="1"/>
</dbReference>
<comment type="similarity">
    <text evidence="1">Belongs to the thymidine/pyrimidine-nucleoside phosphorylase family.</text>
</comment>
<dbReference type="NCBIfam" id="NF004490">
    <property type="entry name" value="PRK05820.1"/>
    <property type="match status" value="1"/>
</dbReference>
<reference evidence="6 7" key="1">
    <citation type="submission" date="2024-09" db="EMBL/GenBank/DDBJ databases">
        <authorList>
            <person name="Sun Q."/>
            <person name="Mori K."/>
        </authorList>
    </citation>
    <scope>NUCLEOTIDE SEQUENCE [LARGE SCALE GENOMIC DNA]</scope>
    <source>
        <strain evidence="6 7">NCAIM B.02604</strain>
    </source>
</reference>
<keyword evidence="7" id="KW-1185">Reference proteome</keyword>
<evidence type="ECO:0000313" key="7">
    <source>
        <dbReference type="Proteomes" id="UP001589862"/>
    </source>
</evidence>
<dbReference type="Gene3D" id="3.40.1030.10">
    <property type="entry name" value="Nucleoside phosphorylase/phosphoribosyltransferase catalytic domain"/>
    <property type="match status" value="1"/>
</dbReference>
<accession>A0ABV6P991</accession>
<sequence>MSAFNPIEAIATKRDRQVLSGQQIRDFVAGVHDGSVADEQAAAFLMAVFLNGATETETIELTQAMIDSGQRQDLSAIVTEHGWRGLVDKHSTGGVGDKITLILTPLLASFGLAVPQLSGRGLGHTGGTLDKLEAIAGFQTRLSEKQYHEQLATVGGVICAAGSTLAPVDAKLYALRDVTGTVESIPLIAASIMSKKIAEGTDALMLDVKVGSGAFMKELNQATALAERMITIGTAAGVRTEALLTRMDIPLGLAIGNSLEVEESLQVLSGAGPQDVRDLTCALAQPLLEHYGIQHQAAENLDNGQAMKKFEELVAAQGGDLSQDRPLGKHRLEVTASASGTVKHIDALAVGQASWSLGAGRSRKEDPVQFGAGVQLLHQVGAEVSSGQPLAVLYTDTPERLEGASARLEKAFTIGEGPADPKPLILDHLTSGGAAR</sequence>
<dbReference type="SMART" id="SM00941">
    <property type="entry name" value="PYNP_C"/>
    <property type="match status" value="1"/>
</dbReference>
<protein>
    <submittedName>
        <fullName evidence="6">Thymidine phosphorylase</fullName>
        <ecNumber evidence="6">2.4.2.4</ecNumber>
    </submittedName>
</protein>
<evidence type="ECO:0000256" key="1">
    <source>
        <dbReference type="ARBA" id="ARBA00006915"/>
    </source>
</evidence>
<evidence type="ECO:0000256" key="3">
    <source>
        <dbReference type="ARBA" id="ARBA00022676"/>
    </source>
</evidence>
<dbReference type="InterPro" id="IPR036566">
    <property type="entry name" value="PYNP-like_C_sf"/>
</dbReference>
<dbReference type="SUPFAM" id="SSF52418">
    <property type="entry name" value="Nucleoside phosphorylase/phosphoribosyltransferase catalytic domain"/>
    <property type="match status" value="1"/>
</dbReference>
<dbReference type="NCBIfam" id="TIGR02644">
    <property type="entry name" value="Y_phosphoryl"/>
    <property type="match status" value="1"/>
</dbReference>
<dbReference type="Gene3D" id="3.90.1170.30">
    <property type="entry name" value="Pyrimidine nucleoside phosphorylase-like, C-terminal domain"/>
    <property type="match status" value="1"/>
</dbReference>
<organism evidence="6 7">
    <name type="scientific">Micrococcoides hystricis</name>
    <dbReference type="NCBI Taxonomy" id="1572761"/>
    <lineage>
        <taxon>Bacteria</taxon>
        <taxon>Bacillati</taxon>
        <taxon>Actinomycetota</taxon>
        <taxon>Actinomycetes</taxon>
        <taxon>Micrococcales</taxon>
        <taxon>Micrococcaceae</taxon>
        <taxon>Micrococcoides</taxon>
    </lineage>
</organism>